<organism evidence="1">
    <name type="scientific">Macaca fascicularis</name>
    <name type="common">Crab-eating macaque</name>
    <name type="synonym">Cynomolgus monkey</name>
    <dbReference type="NCBI Taxonomy" id="9541"/>
    <lineage>
        <taxon>Eukaryota</taxon>
        <taxon>Metazoa</taxon>
        <taxon>Chordata</taxon>
        <taxon>Craniata</taxon>
        <taxon>Vertebrata</taxon>
        <taxon>Euteleostomi</taxon>
        <taxon>Mammalia</taxon>
        <taxon>Eutheria</taxon>
        <taxon>Euarchontoglires</taxon>
        <taxon>Primates</taxon>
        <taxon>Haplorrhini</taxon>
        <taxon>Catarrhini</taxon>
        <taxon>Cercopithecidae</taxon>
        <taxon>Cercopithecinae</taxon>
        <taxon>Macaca</taxon>
    </lineage>
</organism>
<name>I7GPF0_MACFA</name>
<dbReference type="AlphaFoldDB" id="I7GPF0"/>
<protein>
    <submittedName>
        <fullName evidence="1">Macaca fascicularis brain cDNA, clone: QtrA-15727</fullName>
    </submittedName>
</protein>
<evidence type="ECO:0000313" key="1">
    <source>
        <dbReference type="EMBL" id="BAE91322.1"/>
    </source>
</evidence>
<accession>I7GPF0</accession>
<sequence>MSKYILEATNLMFPFLFSHILENKETLSCTPSKGNIIPII</sequence>
<reference evidence="1" key="1">
    <citation type="journal article" date="2007" name="PLoS Biol.">
        <title>Rate of evolution in brain-expressed genes in humans and other primates.</title>
        <authorList>
            <person name="Wang H.-Y."/>
            <person name="Chien H.-C."/>
            <person name="Osada N."/>
            <person name="Hashimoto K."/>
            <person name="Sugano S."/>
            <person name="Gojobori T."/>
            <person name="Chou C.-K."/>
            <person name="Tsai S.-F."/>
            <person name="Wu C.-I."/>
            <person name="Shen C.-K.J."/>
        </authorList>
    </citation>
    <scope>NUCLEOTIDE SEQUENCE</scope>
</reference>
<proteinExistence type="evidence at transcript level"/>
<dbReference type="EMBL" id="AB174260">
    <property type="protein sequence ID" value="BAE91322.1"/>
    <property type="molecule type" value="mRNA"/>
</dbReference>